<dbReference type="Gene3D" id="2.130.10.10">
    <property type="entry name" value="YVTN repeat-like/Quinoprotein amine dehydrogenase"/>
    <property type="match status" value="2"/>
</dbReference>
<evidence type="ECO:0000256" key="4">
    <source>
        <dbReference type="SAM" id="MobiDB-lite"/>
    </source>
</evidence>
<feature type="compositionally biased region" description="Basic and acidic residues" evidence="4">
    <location>
        <begin position="24"/>
        <end position="42"/>
    </location>
</feature>
<dbReference type="SMART" id="SM00320">
    <property type="entry name" value="WD40"/>
    <property type="match status" value="3"/>
</dbReference>
<reference evidence="5" key="1">
    <citation type="journal article" date="2020" name="bioRxiv">
        <title>Comparative genomics of Chlamydomonas.</title>
        <authorList>
            <person name="Craig R.J."/>
            <person name="Hasan A.R."/>
            <person name="Ness R.W."/>
            <person name="Keightley P.D."/>
        </authorList>
    </citation>
    <scope>NUCLEOTIDE SEQUENCE</scope>
    <source>
        <strain evidence="5">CCAP 11/70</strain>
    </source>
</reference>
<evidence type="ECO:0000256" key="3">
    <source>
        <dbReference type="PROSITE-ProRule" id="PRU00221"/>
    </source>
</evidence>
<dbReference type="PANTHER" id="PTHR47822">
    <property type="entry name" value="CARBOHYDRATE BINDING DOMAIN CONTAINING PROTEIN"/>
    <property type="match status" value="1"/>
</dbReference>
<dbReference type="Pfam" id="PF00400">
    <property type="entry name" value="WD40"/>
    <property type="match status" value="2"/>
</dbReference>
<gene>
    <name evidence="5" type="ORF">HYH03_005063</name>
</gene>
<name>A0A836C1M4_9CHLO</name>
<dbReference type="InterPro" id="IPR015943">
    <property type="entry name" value="WD40/YVTN_repeat-like_dom_sf"/>
</dbReference>
<dbReference type="OrthoDB" id="529961at2759"/>
<keyword evidence="6" id="KW-1185">Reference proteome</keyword>
<accession>A0A836C1M4</accession>
<proteinExistence type="predicted"/>
<dbReference type="AlphaFoldDB" id="A0A836C1M4"/>
<protein>
    <submittedName>
        <fullName evidence="5">Uncharacterized protein</fullName>
    </submittedName>
</protein>
<dbReference type="PANTHER" id="PTHR47822:SF2">
    <property type="entry name" value="F-BOX AND WD-40 DOMAIN PROTEIN 7"/>
    <property type="match status" value="1"/>
</dbReference>
<feature type="region of interest" description="Disordered" evidence="4">
    <location>
        <begin position="78"/>
        <end position="102"/>
    </location>
</feature>
<dbReference type="Proteomes" id="UP000612055">
    <property type="component" value="Unassembled WGS sequence"/>
</dbReference>
<evidence type="ECO:0000313" key="5">
    <source>
        <dbReference type="EMBL" id="KAG2497066.1"/>
    </source>
</evidence>
<feature type="region of interest" description="Disordered" evidence="4">
    <location>
        <begin position="1"/>
        <end position="57"/>
    </location>
</feature>
<comment type="caution">
    <text evidence="5">The sequence shown here is derived from an EMBL/GenBank/DDBJ whole genome shotgun (WGS) entry which is preliminary data.</text>
</comment>
<evidence type="ECO:0000256" key="1">
    <source>
        <dbReference type="ARBA" id="ARBA00022574"/>
    </source>
</evidence>
<sequence length="537" mass="55884">MSLAKSKPPPLQQPSHKAVAHGHVAAEHSQLKSPSEKTKPDPEDVDEDWDDGGKAAEEIGKTFTYRSALSPTEAQALESFRRRDRHEDDDAELNPLPAKQKNATFNDLRQPLHTRSLGPDAEALCVAASSSGNMLALGGRHGTVVLLKPDTLELMDTISMSELASTSGSGFETGPGFGSALAASSTSGTTGAGVKGRGGGPSVAFGADEAGGRRGGLLPSSSSEGVVTALAFRPDMPGSRMQNVLLAAQGDAIVHLHVGSRRVVHTAHEPGNKVNALAMRADGHMFASAGSDYVVRVYDEATVSPCRTLDHGDGVTTTGHTSHVFSLAWQPDDPQILLSGGWDNRVLVWDLRVHRSVRSISGPHICGDALDVQPATGPGSSGAPLVLTGSWRSAHPLQLWDLGSGRLLTNLPWWQPEPDACLPYAARFGTGSAAGLVVAGGSGVQPMVRVYHLKQPGNVDLQYTVMLNRPVHALAIVQGQTHAAQPGSLAGPPPTPGSGAAAAALAPRLAVCCDTEVHTVALGAHGHLPPSNPPAKH</sequence>
<keyword evidence="2" id="KW-0677">Repeat</keyword>
<evidence type="ECO:0000313" key="6">
    <source>
        <dbReference type="Proteomes" id="UP000612055"/>
    </source>
</evidence>
<dbReference type="PROSITE" id="PS50082">
    <property type="entry name" value="WD_REPEATS_2"/>
    <property type="match status" value="1"/>
</dbReference>
<feature type="repeat" description="WD" evidence="3">
    <location>
        <begin position="317"/>
        <end position="359"/>
    </location>
</feature>
<dbReference type="InterPro" id="IPR019775">
    <property type="entry name" value="WD40_repeat_CS"/>
</dbReference>
<dbReference type="SUPFAM" id="SSF50998">
    <property type="entry name" value="Quinoprotein alcohol dehydrogenase-like"/>
    <property type="match status" value="1"/>
</dbReference>
<feature type="compositionally biased region" description="Basic and acidic residues" evidence="4">
    <location>
        <begin position="79"/>
        <end position="88"/>
    </location>
</feature>
<dbReference type="PROSITE" id="PS00678">
    <property type="entry name" value="WD_REPEATS_1"/>
    <property type="match status" value="1"/>
</dbReference>
<evidence type="ECO:0000256" key="2">
    <source>
        <dbReference type="ARBA" id="ARBA00022737"/>
    </source>
</evidence>
<dbReference type="InterPro" id="IPR001680">
    <property type="entry name" value="WD40_rpt"/>
</dbReference>
<organism evidence="5 6">
    <name type="scientific">Edaphochlamys debaryana</name>
    <dbReference type="NCBI Taxonomy" id="47281"/>
    <lineage>
        <taxon>Eukaryota</taxon>
        <taxon>Viridiplantae</taxon>
        <taxon>Chlorophyta</taxon>
        <taxon>core chlorophytes</taxon>
        <taxon>Chlorophyceae</taxon>
        <taxon>CS clade</taxon>
        <taxon>Chlamydomonadales</taxon>
        <taxon>Chlamydomonadales incertae sedis</taxon>
        <taxon>Edaphochlamys</taxon>
    </lineage>
</organism>
<dbReference type="InterPro" id="IPR011047">
    <property type="entry name" value="Quinoprotein_ADH-like_sf"/>
</dbReference>
<dbReference type="PROSITE" id="PS50294">
    <property type="entry name" value="WD_REPEATS_REGION"/>
    <property type="match status" value="1"/>
</dbReference>
<keyword evidence="1 3" id="KW-0853">WD repeat</keyword>
<dbReference type="EMBL" id="JAEHOE010000016">
    <property type="protein sequence ID" value="KAG2497066.1"/>
    <property type="molecule type" value="Genomic_DNA"/>
</dbReference>